<dbReference type="EMBL" id="JANBOH010000081">
    <property type="protein sequence ID" value="KAJ1645960.1"/>
    <property type="molecule type" value="Genomic_DNA"/>
</dbReference>
<evidence type="ECO:0000313" key="4">
    <source>
        <dbReference type="Proteomes" id="UP001145021"/>
    </source>
</evidence>
<feature type="compositionally biased region" description="Basic residues" evidence="1">
    <location>
        <begin position="117"/>
        <end position="129"/>
    </location>
</feature>
<dbReference type="Pfam" id="PF11223">
    <property type="entry name" value="DUF3020"/>
    <property type="match status" value="1"/>
</dbReference>
<name>A0A9W7XMM1_9FUNG</name>
<gene>
    <name evidence="3" type="ORF">LPJ64_002517</name>
</gene>
<evidence type="ECO:0000259" key="2">
    <source>
        <dbReference type="Pfam" id="PF11223"/>
    </source>
</evidence>
<dbReference type="AlphaFoldDB" id="A0A9W7XMM1"/>
<evidence type="ECO:0000313" key="3">
    <source>
        <dbReference type="EMBL" id="KAJ1645960.1"/>
    </source>
</evidence>
<comment type="caution">
    <text evidence="3">The sequence shown here is derived from an EMBL/GenBank/DDBJ whole genome shotgun (WGS) entry which is preliminary data.</text>
</comment>
<protein>
    <recommendedName>
        <fullName evidence="2">DUF3020 domain-containing protein</fullName>
    </recommendedName>
</protein>
<feature type="compositionally biased region" description="Polar residues" evidence="1">
    <location>
        <begin position="1"/>
        <end position="16"/>
    </location>
</feature>
<sequence length="394" mass="43981">MLSSARSFSKQVLSHRQQIQQQTKTQLRNQQQHGQHNGATRPKEQLHEDDAQHTSLMLEKMRQENRERKKRWREVNGERNKDNDLRCRVNKRANQLYGSQSSEAKARWIVEEFERRQQRRRDKGTRKRSPLLEEEDDGQAKAKCARKEGIEDAALAVRQSIPMGFGSYAAMPVHQIRAAQDFWKCAAGHHALETSTLSVGERPTLPSLAKIVVTGHEDMQSLSPTTKTSHRPPMLPPLSSVIPEECLSHFANNGAVQPAMANAAANVHASALQQQQQQQLSNPSVHVPPLSHTISNSSNCPLSPIAEHHYQQHHYQQRHVRPWEEDADDALCWSPAPGSVAYDRLLSPLQSSDSDLSGLSEAAFSLMSLSSSASTSASASACDRTASPPTYHAR</sequence>
<feature type="region of interest" description="Disordered" evidence="1">
    <location>
        <begin position="1"/>
        <end position="47"/>
    </location>
</feature>
<dbReference type="InterPro" id="IPR021386">
    <property type="entry name" value="SPP41_DUF3020"/>
</dbReference>
<feature type="region of interest" description="Disordered" evidence="1">
    <location>
        <begin position="270"/>
        <end position="298"/>
    </location>
</feature>
<feature type="compositionally biased region" description="Low complexity" evidence="1">
    <location>
        <begin position="17"/>
        <end position="32"/>
    </location>
</feature>
<feature type="compositionally biased region" description="Low complexity" evidence="1">
    <location>
        <begin position="270"/>
        <end position="279"/>
    </location>
</feature>
<evidence type="ECO:0000256" key="1">
    <source>
        <dbReference type="SAM" id="MobiDB-lite"/>
    </source>
</evidence>
<organism evidence="3 4">
    <name type="scientific">Coemansia asiatica</name>
    <dbReference type="NCBI Taxonomy" id="1052880"/>
    <lineage>
        <taxon>Eukaryota</taxon>
        <taxon>Fungi</taxon>
        <taxon>Fungi incertae sedis</taxon>
        <taxon>Zoopagomycota</taxon>
        <taxon>Kickxellomycotina</taxon>
        <taxon>Kickxellomycetes</taxon>
        <taxon>Kickxellales</taxon>
        <taxon>Kickxellaceae</taxon>
        <taxon>Coemansia</taxon>
    </lineage>
</organism>
<feature type="region of interest" description="Disordered" evidence="1">
    <location>
        <begin position="373"/>
        <end position="394"/>
    </location>
</feature>
<feature type="domain" description="DUF3020" evidence="2">
    <location>
        <begin position="65"/>
        <end position="113"/>
    </location>
</feature>
<keyword evidence="4" id="KW-1185">Reference proteome</keyword>
<accession>A0A9W7XMM1</accession>
<feature type="region of interest" description="Disordered" evidence="1">
    <location>
        <begin position="116"/>
        <end position="140"/>
    </location>
</feature>
<dbReference type="Proteomes" id="UP001145021">
    <property type="component" value="Unassembled WGS sequence"/>
</dbReference>
<proteinExistence type="predicted"/>
<reference evidence="3" key="1">
    <citation type="submission" date="2022-07" db="EMBL/GenBank/DDBJ databases">
        <title>Phylogenomic reconstructions and comparative analyses of Kickxellomycotina fungi.</title>
        <authorList>
            <person name="Reynolds N.K."/>
            <person name="Stajich J.E."/>
            <person name="Barry K."/>
            <person name="Grigoriev I.V."/>
            <person name="Crous P."/>
            <person name="Smith M.E."/>
        </authorList>
    </citation>
    <scope>NUCLEOTIDE SEQUENCE</scope>
    <source>
        <strain evidence="3">NBRC 105413</strain>
    </source>
</reference>